<protein>
    <submittedName>
        <fullName evidence="1">Uncharacterized protein</fullName>
    </submittedName>
</protein>
<sequence>SIAVRVDHFGGEPWSQAKVDEINSEVETIKAKFPNPPKRR</sequence>
<reference evidence="1" key="1">
    <citation type="submission" date="2018-05" db="EMBL/GenBank/DDBJ databases">
        <authorList>
            <person name="Lanie J.A."/>
            <person name="Ng W.-L."/>
            <person name="Kazmierczak K.M."/>
            <person name="Andrzejewski T.M."/>
            <person name="Davidsen T.M."/>
            <person name="Wayne K.J."/>
            <person name="Tettelin H."/>
            <person name="Glass J.I."/>
            <person name="Rusch D."/>
            <person name="Podicherti R."/>
            <person name="Tsui H.-C.T."/>
            <person name="Winkler M.E."/>
        </authorList>
    </citation>
    <scope>NUCLEOTIDE SEQUENCE</scope>
</reference>
<proteinExistence type="predicted"/>
<dbReference type="EMBL" id="UINC01097785">
    <property type="protein sequence ID" value="SVC55789.1"/>
    <property type="molecule type" value="Genomic_DNA"/>
</dbReference>
<feature type="non-terminal residue" evidence="1">
    <location>
        <position position="1"/>
    </location>
</feature>
<evidence type="ECO:0000313" key="1">
    <source>
        <dbReference type="EMBL" id="SVC55789.1"/>
    </source>
</evidence>
<dbReference type="AlphaFoldDB" id="A0A382N3P2"/>
<name>A0A382N3P2_9ZZZZ</name>
<organism evidence="1">
    <name type="scientific">marine metagenome</name>
    <dbReference type="NCBI Taxonomy" id="408172"/>
    <lineage>
        <taxon>unclassified sequences</taxon>
        <taxon>metagenomes</taxon>
        <taxon>ecological metagenomes</taxon>
    </lineage>
</organism>
<gene>
    <name evidence="1" type="ORF">METZ01_LOCUS308643</name>
</gene>
<accession>A0A382N3P2</accession>